<evidence type="ECO:0000256" key="1">
    <source>
        <dbReference type="ARBA" id="ARBA00023015"/>
    </source>
</evidence>
<dbReference type="CDD" id="cd07377">
    <property type="entry name" value="WHTH_GntR"/>
    <property type="match status" value="1"/>
</dbReference>
<dbReference type="RefSeq" id="WP_142817369.1">
    <property type="nucleotide sequence ID" value="NZ_CP035503.1"/>
</dbReference>
<dbReference type="SUPFAM" id="SSF46785">
    <property type="entry name" value="Winged helix' DNA-binding domain"/>
    <property type="match status" value="1"/>
</dbReference>
<dbReference type="PANTHER" id="PTHR43537:SF47">
    <property type="entry name" value="REGULATORY PROTEIN GNTR HTH"/>
    <property type="match status" value="1"/>
</dbReference>
<dbReference type="SUPFAM" id="SSF48008">
    <property type="entry name" value="GntR ligand-binding domain-like"/>
    <property type="match status" value="1"/>
</dbReference>
<dbReference type="Pfam" id="PF00392">
    <property type="entry name" value="GntR"/>
    <property type="match status" value="1"/>
</dbReference>
<evidence type="ECO:0000313" key="6">
    <source>
        <dbReference type="Proteomes" id="UP000316798"/>
    </source>
</evidence>
<protein>
    <submittedName>
        <fullName evidence="5">FadR family transcriptional regulator</fullName>
    </submittedName>
</protein>
<dbReference type="GO" id="GO:0003700">
    <property type="term" value="F:DNA-binding transcription factor activity"/>
    <property type="evidence" value="ECO:0007669"/>
    <property type="project" value="InterPro"/>
</dbReference>
<keyword evidence="1" id="KW-0805">Transcription regulation</keyword>
<feature type="domain" description="HTH gntR-type" evidence="4">
    <location>
        <begin position="8"/>
        <end position="76"/>
    </location>
</feature>
<dbReference type="SMART" id="SM00345">
    <property type="entry name" value="HTH_GNTR"/>
    <property type="match status" value="1"/>
</dbReference>
<proteinExistence type="predicted"/>
<dbReference type="Pfam" id="PF07729">
    <property type="entry name" value="FCD"/>
    <property type="match status" value="1"/>
</dbReference>
<dbReference type="KEGG" id="rhf:EUB48_01935"/>
<dbReference type="InterPro" id="IPR000524">
    <property type="entry name" value="Tscrpt_reg_HTH_GntR"/>
</dbReference>
<dbReference type="OrthoDB" id="5450856at2"/>
<evidence type="ECO:0000256" key="2">
    <source>
        <dbReference type="ARBA" id="ARBA00023125"/>
    </source>
</evidence>
<dbReference type="PANTHER" id="PTHR43537">
    <property type="entry name" value="TRANSCRIPTIONAL REGULATOR, GNTR FAMILY"/>
    <property type="match status" value="1"/>
</dbReference>
<accession>A0A515D710</accession>
<dbReference type="PRINTS" id="PR00035">
    <property type="entry name" value="HTHGNTR"/>
</dbReference>
<organism evidence="5 6">
    <name type="scientific">Rhodoferax sediminis</name>
    <dbReference type="NCBI Taxonomy" id="2509614"/>
    <lineage>
        <taxon>Bacteria</taxon>
        <taxon>Pseudomonadati</taxon>
        <taxon>Pseudomonadota</taxon>
        <taxon>Betaproteobacteria</taxon>
        <taxon>Burkholderiales</taxon>
        <taxon>Comamonadaceae</taxon>
        <taxon>Rhodoferax</taxon>
    </lineage>
</organism>
<dbReference type="SMART" id="SM00895">
    <property type="entry name" value="FCD"/>
    <property type="match status" value="1"/>
</dbReference>
<sequence>MLAQAPRTSLADTAAAGIRTEIASGRWAVGTRIPIEPELAHRLGVSRGTVREAIRTLVHGGLLEVRQGSGTYVLSNVDPSDSLHKLRRASLRDQFELRCALEVEAARLAALRHTADDLRRLRTLLDQRGSREDAQGAAGFIDRDMAFHLAIVDISGNLALVETCRFVSGYIRETIASTTGDGPPEPGEDAHRAIVDAIASRDPERAAAAVRAFMAPMIAALTPTTATTTTTTTS</sequence>
<evidence type="ECO:0000256" key="3">
    <source>
        <dbReference type="ARBA" id="ARBA00023163"/>
    </source>
</evidence>
<dbReference type="Gene3D" id="1.20.120.530">
    <property type="entry name" value="GntR ligand-binding domain-like"/>
    <property type="match status" value="1"/>
</dbReference>
<gene>
    <name evidence="5" type="ORF">EUB48_01935</name>
</gene>
<evidence type="ECO:0000259" key="4">
    <source>
        <dbReference type="PROSITE" id="PS50949"/>
    </source>
</evidence>
<dbReference type="EMBL" id="CP035503">
    <property type="protein sequence ID" value="QDL36190.1"/>
    <property type="molecule type" value="Genomic_DNA"/>
</dbReference>
<keyword evidence="2" id="KW-0238">DNA-binding</keyword>
<evidence type="ECO:0000313" key="5">
    <source>
        <dbReference type="EMBL" id="QDL36190.1"/>
    </source>
</evidence>
<dbReference type="InterPro" id="IPR011711">
    <property type="entry name" value="GntR_C"/>
</dbReference>
<dbReference type="InterPro" id="IPR008920">
    <property type="entry name" value="TF_FadR/GntR_C"/>
</dbReference>
<dbReference type="PROSITE" id="PS50949">
    <property type="entry name" value="HTH_GNTR"/>
    <property type="match status" value="1"/>
</dbReference>
<dbReference type="GO" id="GO:0003677">
    <property type="term" value="F:DNA binding"/>
    <property type="evidence" value="ECO:0007669"/>
    <property type="project" value="UniProtKB-KW"/>
</dbReference>
<keyword evidence="3" id="KW-0804">Transcription</keyword>
<dbReference type="InterPro" id="IPR036390">
    <property type="entry name" value="WH_DNA-bd_sf"/>
</dbReference>
<dbReference type="Gene3D" id="1.10.10.10">
    <property type="entry name" value="Winged helix-like DNA-binding domain superfamily/Winged helix DNA-binding domain"/>
    <property type="match status" value="1"/>
</dbReference>
<dbReference type="Proteomes" id="UP000316798">
    <property type="component" value="Chromosome"/>
</dbReference>
<dbReference type="AlphaFoldDB" id="A0A515D710"/>
<keyword evidence="6" id="KW-1185">Reference proteome</keyword>
<reference evidence="5 6" key="1">
    <citation type="submission" date="2019-01" db="EMBL/GenBank/DDBJ databases">
        <title>Genomic insights into a novel species Rhodoferax sp.</title>
        <authorList>
            <person name="Jin L."/>
        </authorList>
    </citation>
    <scope>NUCLEOTIDE SEQUENCE [LARGE SCALE GENOMIC DNA]</scope>
    <source>
        <strain evidence="5 6">CHu59-6-5</strain>
    </source>
</reference>
<dbReference type="InterPro" id="IPR036388">
    <property type="entry name" value="WH-like_DNA-bd_sf"/>
</dbReference>
<name>A0A515D710_9BURK</name>